<evidence type="ECO:0000313" key="7">
    <source>
        <dbReference type="EMBL" id="OCA74988.1"/>
    </source>
</evidence>
<sequence>MSKNMEIVKKVNIGFIFFLTFGYIFFYSFARPFLISNDFFSIPFRIIFFFFSLYILYLNFENVKRRKSTVFCIALFWIFYLCKAVHSFRNDFFLSKIISDEYQIYARILGLNLIPYIAVLSINFSKEIAVRLNGIIFNFLWVVLGISCLYTIIVYRAFEKSSGIFASSYINVGHYGLSLLIISLYYYFQSSEGKIKPVLGIFIGIFTIFSSSARSPILAAFIIVLVLFCYINKLKYWIALFFSILIFMIGIYLLKQTSVSDFEFVDRMYNALFQGNGSGRSLFLLKGWNVFKENIFLGGRILFEDGMYPHNIIVEILMSMGVVGVGLFLLYYRDLWKFKIKYLRENIYYLPFFLFFIQYCVLVLTSGNIFGNMEFWSFSAVTISIILFCYDEEIKSNDSRGNTTGNH</sequence>
<evidence type="ECO:0000313" key="8">
    <source>
        <dbReference type="Proteomes" id="UP000093432"/>
    </source>
</evidence>
<evidence type="ECO:0000256" key="4">
    <source>
        <dbReference type="ARBA" id="ARBA00023136"/>
    </source>
</evidence>
<feature type="transmembrane region" description="Helical" evidence="5">
    <location>
        <begin position="104"/>
        <end position="124"/>
    </location>
</feature>
<organism evidence="7 8">
    <name type="scientific">Chryseobacterium arthrosphaerae</name>
    <dbReference type="NCBI Taxonomy" id="651561"/>
    <lineage>
        <taxon>Bacteria</taxon>
        <taxon>Pseudomonadati</taxon>
        <taxon>Bacteroidota</taxon>
        <taxon>Flavobacteriia</taxon>
        <taxon>Flavobacteriales</taxon>
        <taxon>Weeksellaceae</taxon>
        <taxon>Chryseobacterium group</taxon>
        <taxon>Chryseobacterium</taxon>
    </lineage>
</organism>
<feature type="transmembrane region" description="Helical" evidence="5">
    <location>
        <begin position="42"/>
        <end position="58"/>
    </location>
</feature>
<dbReference type="AlphaFoldDB" id="A0A1B8ZTR9"/>
<gene>
    <name evidence="7" type="ORF">BBI00_11880</name>
</gene>
<keyword evidence="4 5" id="KW-0472">Membrane</keyword>
<dbReference type="GO" id="GO:0016020">
    <property type="term" value="C:membrane"/>
    <property type="evidence" value="ECO:0007669"/>
    <property type="project" value="UniProtKB-SubCell"/>
</dbReference>
<proteinExistence type="predicted"/>
<comment type="subcellular location">
    <subcellularLocation>
        <location evidence="1">Membrane</location>
        <topology evidence="1">Multi-pass membrane protein</topology>
    </subcellularLocation>
</comment>
<dbReference type="Pfam" id="PF04932">
    <property type="entry name" value="Wzy_C"/>
    <property type="match status" value="1"/>
</dbReference>
<evidence type="ECO:0000256" key="2">
    <source>
        <dbReference type="ARBA" id="ARBA00022692"/>
    </source>
</evidence>
<feature type="domain" description="O-antigen ligase-related" evidence="6">
    <location>
        <begin position="200"/>
        <end position="329"/>
    </location>
</feature>
<evidence type="ECO:0000256" key="5">
    <source>
        <dbReference type="SAM" id="Phobius"/>
    </source>
</evidence>
<feature type="transmembrane region" description="Helical" evidence="5">
    <location>
        <begin position="12"/>
        <end position="30"/>
    </location>
</feature>
<dbReference type="STRING" id="651561.BBI00_11880"/>
<feature type="transmembrane region" description="Helical" evidence="5">
    <location>
        <begin position="136"/>
        <end position="158"/>
    </location>
</feature>
<accession>A0A1B8ZTR9</accession>
<dbReference type="Proteomes" id="UP000093432">
    <property type="component" value="Unassembled WGS sequence"/>
</dbReference>
<evidence type="ECO:0000256" key="1">
    <source>
        <dbReference type="ARBA" id="ARBA00004141"/>
    </source>
</evidence>
<name>A0A1B8ZTR9_9FLAO</name>
<comment type="caution">
    <text evidence="7">The sequence shown here is derived from an EMBL/GenBank/DDBJ whole genome shotgun (WGS) entry which is preliminary data.</text>
</comment>
<feature type="transmembrane region" description="Helical" evidence="5">
    <location>
        <begin position="236"/>
        <end position="254"/>
    </location>
</feature>
<keyword evidence="3 5" id="KW-1133">Transmembrane helix</keyword>
<feature type="transmembrane region" description="Helical" evidence="5">
    <location>
        <begin position="312"/>
        <end position="332"/>
    </location>
</feature>
<keyword evidence="2 5" id="KW-0812">Transmembrane</keyword>
<evidence type="ECO:0000256" key="3">
    <source>
        <dbReference type="ARBA" id="ARBA00022989"/>
    </source>
</evidence>
<feature type="transmembrane region" description="Helical" evidence="5">
    <location>
        <begin position="164"/>
        <end position="188"/>
    </location>
</feature>
<dbReference type="InterPro" id="IPR007016">
    <property type="entry name" value="O-antigen_ligase-rel_domated"/>
</dbReference>
<dbReference type="EMBL" id="MAYG01000001">
    <property type="protein sequence ID" value="OCA74988.1"/>
    <property type="molecule type" value="Genomic_DNA"/>
</dbReference>
<feature type="transmembrane region" description="Helical" evidence="5">
    <location>
        <begin position="347"/>
        <end position="367"/>
    </location>
</feature>
<protein>
    <recommendedName>
        <fullName evidence="6">O-antigen ligase-related domain-containing protein</fullName>
    </recommendedName>
</protein>
<evidence type="ECO:0000259" key="6">
    <source>
        <dbReference type="Pfam" id="PF04932"/>
    </source>
</evidence>
<feature type="transmembrane region" description="Helical" evidence="5">
    <location>
        <begin position="195"/>
        <end position="210"/>
    </location>
</feature>
<reference evidence="8" key="1">
    <citation type="submission" date="2016-07" db="EMBL/GenBank/DDBJ databases">
        <authorList>
            <person name="Florea S."/>
            <person name="Webb J.S."/>
            <person name="Jaromczyk J."/>
            <person name="Schardl C.L."/>
        </authorList>
    </citation>
    <scope>NUCLEOTIDE SEQUENCE [LARGE SCALE GENOMIC DNA]</scope>
    <source>
        <strain evidence="8">CC-VM-7</strain>
    </source>
</reference>
<feature type="transmembrane region" description="Helical" evidence="5">
    <location>
        <begin position="70"/>
        <end position="88"/>
    </location>
</feature>